<accession>A0A6A6ETY8</accession>
<reference evidence="1" key="1">
    <citation type="journal article" date="2020" name="Stud. Mycol.">
        <title>101 Dothideomycetes genomes: a test case for predicting lifestyles and emergence of pathogens.</title>
        <authorList>
            <person name="Haridas S."/>
            <person name="Albert R."/>
            <person name="Binder M."/>
            <person name="Bloem J."/>
            <person name="Labutti K."/>
            <person name="Salamov A."/>
            <person name="Andreopoulos B."/>
            <person name="Baker S."/>
            <person name="Barry K."/>
            <person name="Bills G."/>
            <person name="Bluhm B."/>
            <person name="Cannon C."/>
            <person name="Castanera R."/>
            <person name="Culley D."/>
            <person name="Daum C."/>
            <person name="Ezra D."/>
            <person name="Gonzalez J."/>
            <person name="Henrissat B."/>
            <person name="Kuo A."/>
            <person name="Liang C."/>
            <person name="Lipzen A."/>
            <person name="Lutzoni F."/>
            <person name="Magnuson J."/>
            <person name="Mondo S."/>
            <person name="Nolan M."/>
            <person name="Ohm R."/>
            <person name="Pangilinan J."/>
            <person name="Park H.-J."/>
            <person name="Ramirez L."/>
            <person name="Alfaro M."/>
            <person name="Sun H."/>
            <person name="Tritt A."/>
            <person name="Yoshinaga Y."/>
            <person name="Zwiers L.-H."/>
            <person name="Turgeon B."/>
            <person name="Goodwin S."/>
            <person name="Spatafora J."/>
            <person name="Crous P."/>
            <person name="Grigoriev I."/>
        </authorList>
    </citation>
    <scope>NUCLEOTIDE SEQUENCE</scope>
    <source>
        <strain evidence="1">CBS 207.26</strain>
    </source>
</reference>
<organism evidence="1 2">
    <name type="scientific">Zopfia rhizophila CBS 207.26</name>
    <dbReference type="NCBI Taxonomy" id="1314779"/>
    <lineage>
        <taxon>Eukaryota</taxon>
        <taxon>Fungi</taxon>
        <taxon>Dikarya</taxon>
        <taxon>Ascomycota</taxon>
        <taxon>Pezizomycotina</taxon>
        <taxon>Dothideomycetes</taxon>
        <taxon>Dothideomycetes incertae sedis</taxon>
        <taxon>Zopfiaceae</taxon>
        <taxon>Zopfia</taxon>
    </lineage>
</organism>
<protein>
    <submittedName>
        <fullName evidence="1">Uncharacterized protein</fullName>
    </submittedName>
</protein>
<dbReference type="AlphaFoldDB" id="A0A6A6ETY8"/>
<evidence type="ECO:0000313" key="1">
    <source>
        <dbReference type="EMBL" id="KAF2193356.1"/>
    </source>
</evidence>
<name>A0A6A6ETY8_9PEZI</name>
<gene>
    <name evidence="1" type="ORF">K469DRAFT_234579</name>
</gene>
<sequence>MIGLFGAESAFRTQAYADLAHHKKDQKKKFNNIHKYNQEPFIALNSPNIHYTSLSCIYPVQPQTPSRVLGYFVSESLYKNAFPLSKEGLSSLSIIQFRNYPRNIRHSKKKKKKGKWGK</sequence>
<evidence type="ECO:0000313" key="2">
    <source>
        <dbReference type="Proteomes" id="UP000800200"/>
    </source>
</evidence>
<keyword evidence="2" id="KW-1185">Reference proteome</keyword>
<dbReference type="Proteomes" id="UP000800200">
    <property type="component" value="Unassembled WGS sequence"/>
</dbReference>
<proteinExistence type="predicted"/>
<dbReference type="EMBL" id="ML994613">
    <property type="protein sequence ID" value="KAF2193356.1"/>
    <property type="molecule type" value="Genomic_DNA"/>
</dbReference>